<feature type="domain" description="Alpha-carbonic anhydrase" evidence="9">
    <location>
        <begin position="81"/>
        <end position="307"/>
    </location>
</feature>
<keyword evidence="6 7" id="KW-0456">Lyase</keyword>
<comment type="catalytic activity">
    <reaction evidence="7">
        <text>hydrogencarbonate + H(+) = CO2 + H2O</text>
        <dbReference type="Rhea" id="RHEA:10748"/>
        <dbReference type="ChEBI" id="CHEBI:15377"/>
        <dbReference type="ChEBI" id="CHEBI:15378"/>
        <dbReference type="ChEBI" id="CHEBI:16526"/>
        <dbReference type="ChEBI" id="CHEBI:17544"/>
        <dbReference type="EC" id="4.2.1.1"/>
    </reaction>
</comment>
<keyword evidence="4 7" id="KW-0479">Metal-binding</keyword>
<evidence type="ECO:0000313" key="11">
    <source>
        <dbReference type="Proteomes" id="UP000027341"/>
    </source>
</evidence>
<feature type="signal peptide" evidence="7">
    <location>
        <begin position="1"/>
        <end position="26"/>
    </location>
</feature>
<proteinExistence type="inferred from homology"/>
<dbReference type="EC" id="4.2.1.1" evidence="2 7"/>
<feature type="chain" id="PRO_5025079426" description="Carbonic anhydrase" evidence="7">
    <location>
        <begin position="27"/>
        <end position="323"/>
    </location>
</feature>
<keyword evidence="7" id="KW-0732">Signal</keyword>
<reference evidence="10 11" key="1">
    <citation type="submission" date="2014-04" db="EMBL/GenBank/DDBJ databases">
        <title>Draft genome sequence of Hydrogenovibrio marinus MH-110, a model organism for aerobic H2 metabolism.</title>
        <authorList>
            <person name="Cha H.J."/>
            <person name="Jo B.H."/>
            <person name="Hwang B.H."/>
        </authorList>
    </citation>
    <scope>NUCLEOTIDE SEQUENCE [LARGE SCALE GENOMIC DNA]</scope>
    <source>
        <strain evidence="10 11">MH-110</strain>
    </source>
</reference>
<evidence type="ECO:0000256" key="4">
    <source>
        <dbReference type="ARBA" id="ARBA00022723"/>
    </source>
</evidence>
<evidence type="ECO:0000256" key="6">
    <source>
        <dbReference type="ARBA" id="ARBA00023239"/>
    </source>
</evidence>
<dbReference type="CDD" id="cd03124">
    <property type="entry name" value="alpha_CA_prokaryotic_like"/>
    <property type="match status" value="1"/>
</dbReference>
<comment type="function">
    <text evidence="7">Reversible hydration of carbon dioxide.</text>
</comment>
<sequence>MKALKRLLIAFISFGVCLVAPQGWSAAVQHSNAPLIDLGAEMKKQHKEAAPEGAAPAQGKAPAAEAKKEEAPKPKPVVHNPHWSYSGEEGPDHWGDLSPDYATCKTGKNQSPINLMADDAVGTTSLPGFDVHYRDTVLKVINNGHTLQANVPLGSYIKIKNQRYELLQYHFHTPSEHQLNGFNYPMELHLVHRDGRGHYLVIGILFREGKENDALQTILNHLPKKVGKQEIFNGIEFNPNVFFPESKKFFKYSGSLTTPPCTEGVYWMVFKQPIEASAEQLEKMNELMGANARPVQDLEARSLLKSWSNPKNDSQDHRYYQYY</sequence>
<dbReference type="SMR" id="A0A066ZZ32"/>
<dbReference type="RefSeq" id="WP_051623010.1">
    <property type="nucleotide sequence ID" value="NZ_AP020335.1"/>
</dbReference>
<dbReference type="GO" id="GO:0006730">
    <property type="term" value="P:one-carbon metabolic process"/>
    <property type="evidence" value="ECO:0007669"/>
    <property type="project" value="TreeGrafter"/>
</dbReference>
<dbReference type="Pfam" id="PF00194">
    <property type="entry name" value="Carb_anhydrase"/>
    <property type="match status" value="1"/>
</dbReference>
<accession>A0A066ZZ32</accession>
<dbReference type="AlphaFoldDB" id="A0A066ZZ32"/>
<comment type="cofactor">
    <cofactor evidence="1 7">
        <name>Zn(2+)</name>
        <dbReference type="ChEBI" id="CHEBI:29105"/>
    </cofactor>
</comment>
<name>A0A066ZZ32_HYDMR</name>
<dbReference type="PANTHER" id="PTHR18952">
    <property type="entry name" value="CARBONIC ANHYDRASE"/>
    <property type="match status" value="1"/>
</dbReference>
<organism evidence="10 11">
    <name type="scientific">Hydrogenovibrio marinus</name>
    <dbReference type="NCBI Taxonomy" id="28885"/>
    <lineage>
        <taxon>Bacteria</taxon>
        <taxon>Pseudomonadati</taxon>
        <taxon>Pseudomonadota</taxon>
        <taxon>Gammaproteobacteria</taxon>
        <taxon>Thiotrichales</taxon>
        <taxon>Piscirickettsiaceae</taxon>
        <taxon>Hydrogenovibrio</taxon>
    </lineage>
</organism>
<dbReference type="InterPro" id="IPR001148">
    <property type="entry name" value="CA_dom"/>
</dbReference>
<dbReference type="InterPro" id="IPR023561">
    <property type="entry name" value="Carbonic_anhydrase_a-class"/>
</dbReference>
<dbReference type="SUPFAM" id="SSF51069">
    <property type="entry name" value="Carbonic anhydrase"/>
    <property type="match status" value="1"/>
</dbReference>
<dbReference type="PROSITE" id="PS00162">
    <property type="entry name" value="ALPHA_CA_1"/>
    <property type="match status" value="1"/>
</dbReference>
<evidence type="ECO:0000256" key="1">
    <source>
        <dbReference type="ARBA" id="ARBA00001947"/>
    </source>
</evidence>
<evidence type="ECO:0000256" key="7">
    <source>
        <dbReference type="RuleBase" id="RU367011"/>
    </source>
</evidence>
<dbReference type="Gene3D" id="3.10.200.10">
    <property type="entry name" value="Alpha carbonic anhydrase"/>
    <property type="match status" value="1"/>
</dbReference>
<evidence type="ECO:0000313" key="10">
    <source>
        <dbReference type="EMBL" id="KDN95606.1"/>
    </source>
</evidence>
<evidence type="ECO:0000256" key="3">
    <source>
        <dbReference type="ARBA" id="ARBA00014628"/>
    </source>
</evidence>
<evidence type="ECO:0000256" key="8">
    <source>
        <dbReference type="SAM" id="MobiDB-lite"/>
    </source>
</evidence>
<evidence type="ECO:0000259" key="9">
    <source>
        <dbReference type="PROSITE" id="PS51144"/>
    </source>
</evidence>
<comment type="caution">
    <text evidence="10">The sequence shown here is derived from an EMBL/GenBank/DDBJ whole genome shotgun (WGS) entry which is preliminary data.</text>
</comment>
<feature type="region of interest" description="Disordered" evidence="8">
    <location>
        <begin position="43"/>
        <end position="91"/>
    </location>
</feature>
<keyword evidence="5 7" id="KW-0862">Zinc</keyword>
<dbReference type="PANTHER" id="PTHR18952:SF208">
    <property type="entry name" value="CARBONIC ANHYDRASE XA-RELATED"/>
    <property type="match status" value="1"/>
</dbReference>
<dbReference type="InterPro" id="IPR036398">
    <property type="entry name" value="CA_dom_sf"/>
</dbReference>
<dbReference type="InterPro" id="IPR041891">
    <property type="entry name" value="Alpha_CA_prokaryot-like"/>
</dbReference>
<dbReference type="InterPro" id="IPR018338">
    <property type="entry name" value="Carbonic_anhydrase_a-class_CS"/>
</dbReference>
<keyword evidence="11" id="KW-1185">Reference proteome</keyword>
<protein>
    <recommendedName>
        <fullName evidence="3 7">Carbonic anhydrase</fullName>
        <ecNumber evidence="2 7">4.2.1.1</ecNumber>
    </recommendedName>
</protein>
<dbReference type="SMART" id="SM01057">
    <property type="entry name" value="Carb_anhydrase"/>
    <property type="match status" value="1"/>
</dbReference>
<dbReference type="Proteomes" id="UP000027341">
    <property type="component" value="Unassembled WGS sequence"/>
</dbReference>
<dbReference type="EMBL" id="JMIU01000001">
    <property type="protein sequence ID" value="KDN95606.1"/>
    <property type="molecule type" value="Genomic_DNA"/>
</dbReference>
<feature type="compositionally biased region" description="Low complexity" evidence="8">
    <location>
        <begin position="51"/>
        <end position="64"/>
    </location>
</feature>
<comment type="similarity">
    <text evidence="7">Belongs to the alpha-carbonic anhydrase family.</text>
</comment>
<dbReference type="STRING" id="28885.EI16_04705"/>
<gene>
    <name evidence="10" type="ORF">EI16_04705</name>
</gene>
<evidence type="ECO:0000256" key="5">
    <source>
        <dbReference type="ARBA" id="ARBA00022833"/>
    </source>
</evidence>
<dbReference type="GO" id="GO:0008270">
    <property type="term" value="F:zinc ion binding"/>
    <property type="evidence" value="ECO:0007669"/>
    <property type="project" value="UniProtKB-UniRule"/>
</dbReference>
<evidence type="ECO:0000256" key="2">
    <source>
        <dbReference type="ARBA" id="ARBA00012925"/>
    </source>
</evidence>
<dbReference type="GO" id="GO:0004089">
    <property type="term" value="F:carbonate dehydratase activity"/>
    <property type="evidence" value="ECO:0007669"/>
    <property type="project" value="UniProtKB-UniRule"/>
</dbReference>
<dbReference type="PROSITE" id="PS51144">
    <property type="entry name" value="ALPHA_CA_2"/>
    <property type="match status" value="1"/>
</dbReference>